<dbReference type="GO" id="GO:0045025">
    <property type="term" value="C:mitochondrial degradosome"/>
    <property type="evidence" value="ECO:0007669"/>
    <property type="project" value="TreeGrafter"/>
</dbReference>
<reference evidence="12" key="1">
    <citation type="submission" date="2022-11" db="EMBL/GenBank/DDBJ databases">
        <authorList>
            <person name="Petersen C."/>
        </authorList>
    </citation>
    <scope>NUCLEOTIDE SEQUENCE</scope>
    <source>
        <strain evidence="12">IBT 30069</strain>
    </source>
</reference>
<evidence type="ECO:0000256" key="9">
    <source>
        <dbReference type="ARBA" id="ARBA00047984"/>
    </source>
</evidence>
<dbReference type="OrthoDB" id="6692397at2759"/>
<keyword evidence="6" id="KW-0067">ATP-binding</keyword>
<evidence type="ECO:0000256" key="4">
    <source>
        <dbReference type="ARBA" id="ARBA00022801"/>
    </source>
</evidence>
<protein>
    <recommendedName>
        <fullName evidence="2">RNA helicase</fullName>
        <ecNumber evidence="2">3.6.4.13</ecNumber>
    </recommendedName>
</protein>
<dbReference type="SMART" id="SM00490">
    <property type="entry name" value="HELICc"/>
    <property type="match status" value="1"/>
</dbReference>
<dbReference type="FunFam" id="1.20.272.40:FF:000002">
    <property type="entry name" value="ATP-dependent RNA helicase SUV3, mitochondrial"/>
    <property type="match status" value="1"/>
</dbReference>
<dbReference type="Gene3D" id="1.20.58.1080">
    <property type="match status" value="1"/>
</dbReference>
<dbReference type="GO" id="GO:0016787">
    <property type="term" value="F:hydrolase activity"/>
    <property type="evidence" value="ECO:0007669"/>
    <property type="project" value="UniProtKB-KW"/>
</dbReference>
<dbReference type="InterPro" id="IPR022192">
    <property type="entry name" value="SUV3_C"/>
</dbReference>
<dbReference type="GO" id="GO:0000965">
    <property type="term" value="P:mitochondrial RNA 3'-end processing"/>
    <property type="evidence" value="ECO:0007669"/>
    <property type="project" value="TreeGrafter"/>
</dbReference>
<dbReference type="InterPro" id="IPR055206">
    <property type="entry name" value="DEXQc_SUV3"/>
</dbReference>
<dbReference type="AlphaFoldDB" id="A0A9W9KJ42"/>
<evidence type="ECO:0000256" key="8">
    <source>
        <dbReference type="ARBA" id="ARBA00023128"/>
    </source>
</evidence>
<dbReference type="Pfam" id="PF22527">
    <property type="entry name" value="DEXQc_Suv3"/>
    <property type="match status" value="1"/>
</dbReference>
<evidence type="ECO:0000259" key="11">
    <source>
        <dbReference type="PROSITE" id="PS51194"/>
    </source>
</evidence>
<dbReference type="SUPFAM" id="SSF52540">
    <property type="entry name" value="P-loop containing nucleoside triphosphate hydrolases"/>
    <property type="match status" value="1"/>
</dbReference>
<dbReference type="CDD" id="cd17913">
    <property type="entry name" value="DEXQc_Suv3"/>
    <property type="match status" value="1"/>
</dbReference>
<evidence type="ECO:0000256" key="5">
    <source>
        <dbReference type="ARBA" id="ARBA00022806"/>
    </source>
</evidence>
<accession>A0A9W9KJ42</accession>
<keyword evidence="5" id="KW-0347">Helicase</keyword>
<evidence type="ECO:0000256" key="6">
    <source>
        <dbReference type="ARBA" id="ARBA00022840"/>
    </source>
</evidence>
<evidence type="ECO:0000256" key="2">
    <source>
        <dbReference type="ARBA" id="ARBA00012552"/>
    </source>
</evidence>
<comment type="catalytic activity">
    <reaction evidence="9">
        <text>ATP + H2O = ADP + phosphate + H(+)</text>
        <dbReference type="Rhea" id="RHEA:13065"/>
        <dbReference type="ChEBI" id="CHEBI:15377"/>
        <dbReference type="ChEBI" id="CHEBI:15378"/>
        <dbReference type="ChEBI" id="CHEBI:30616"/>
        <dbReference type="ChEBI" id="CHEBI:43474"/>
        <dbReference type="ChEBI" id="CHEBI:456216"/>
        <dbReference type="EC" id="3.6.4.13"/>
    </reaction>
</comment>
<dbReference type="EC" id="3.6.4.13" evidence="2"/>
<comment type="caution">
    <text evidence="12">The sequence shown here is derived from an EMBL/GenBank/DDBJ whole genome shotgun (WGS) entry which is preliminary data.</text>
</comment>
<sequence length="752" mass="83601">MQSWTGTGIRSIFCTLRSTTQPVSRHFATTSPLQRTSKAVLKAKLKQQTEAVAVASTKGKGRSSTLTSRHNVARAREFSNVVDVALRQTEHNLKKSGQSMKGWDRFKRLVWNACRVDDTKSGAKWGNLQQLKMTLQKSYLSGGVAGLRSELEYMLSADDLTSQYSTSTLDAQKQVADLRFPAEWYPRARSIQRTVHLHVGPTNSGKTYHALKRLEQSKNGFYAGPLRLLAQEVYHRFKDSGVPCSLVTGDEVRIPEDGKVARIVSNTVEMVSVGQEFEVGVIDEIQMIANPKRGWAWTRAVLGAQVSELHLCGETRVVPLIRELCALTGDILEIHRYERLNALEVMPTSLAGDLNKLQKGDCLVVFSRVGIHALKADIEKVTGRRAAIVYGGLPAEIRTQQAALFNDPDNDYDFLVASDAIGMGLNLSVKRVIFETLIKRTPSGLQRLTIPEIKQIGGRAGRYRPAGVKGSSQDGANVGLVTCLEDVDLPYIKEAMGIEPAPLRAAGIFPPSSVLQKFAAYFPRNVPFEYLIKRVIEISQMSPLFFLCDAEGQLESSEIIDSVDGLRISDQLFLMAAPLEIRNPALREMNLAFARCIAANSQGKLLDIPHLNLEILEQPVSGRREYVHDLEVLHKAIILYSWLSFRFGGIFTDRTLAGHVKVLAEERLMRALGEFSANKTLRKDASLRRQIALQKQILSQQRVITEEDLLSPGQKADEIPDELSEESSDPVENVTPLEDDIDLIEEEQTSRT</sequence>
<dbReference type="PANTHER" id="PTHR12131:SF1">
    <property type="entry name" value="ATP-DEPENDENT RNA HELICASE SUPV3L1, MITOCHONDRIAL-RELATED"/>
    <property type="match status" value="1"/>
</dbReference>
<dbReference type="Gene3D" id="1.20.272.40">
    <property type="match status" value="1"/>
</dbReference>
<dbReference type="FunFam" id="3.40.50.300:FF:000269">
    <property type="entry name" value="ATP-dependent RNA helicase SUPV3L1, mitochondrial"/>
    <property type="match status" value="1"/>
</dbReference>
<dbReference type="InterPro" id="IPR044774">
    <property type="entry name" value="Suv3_DEXQc"/>
</dbReference>
<feature type="region of interest" description="Disordered" evidence="10">
    <location>
        <begin position="708"/>
        <end position="752"/>
    </location>
</feature>
<keyword evidence="13" id="KW-1185">Reference proteome</keyword>
<dbReference type="PROSITE" id="PS51194">
    <property type="entry name" value="HELICASE_CTER"/>
    <property type="match status" value="1"/>
</dbReference>
<evidence type="ECO:0000256" key="1">
    <source>
        <dbReference type="ARBA" id="ARBA00004173"/>
    </source>
</evidence>
<feature type="compositionally biased region" description="Acidic residues" evidence="10">
    <location>
        <begin position="737"/>
        <end position="752"/>
    </location>
</feature>
<dbReference type="CDD" id="cd18805">
    <property type="entry name" value="SF2_C_suv3"/>
    <property type="match status" value="1"/>
</dbReference>
<dbReference type="InterPro" id="IPR027417">
    <property type="entry name" value="P-loop_NTPase"/>
</dbReference>
<evidence type="ECO:0000256" key="7">
    <source>
        <dbReference type="ARBA" id="ARBA00022946"/>
    </source>
</evidence>
<gene>
    <name evidence="12" type="ORF">N7456_003953</name>
</gene>
<proteinExistence type="predicted"/>
<keyword evidence="4" id="KW-0378">Hydrolase</keyword>
<feature type="domain" description="Helicase C-terminal" evidence="11">
    <location>
        <begin position="349"/>
        <end position="504"/>
    </location>
</feature>
<dbReference type="FunFam" id="3.40.50.300:FF:000957">
    <property type="entry name" value="ATP-dependent RNA helicase SUV3L, mitochondrial"/>
    <property type="match status" value="1"/>
</dbReference>
<comment type="subcellular location">
    <subcellularLocation>
        <location evidence="1">Mitochondrion</location>
    </subcellularLocation>
</comment>
<feature type="compositionally biased region" description="Acidic residues" evidence="10">
    <location>
        <begin position="719"/>
        <end position="729"/>
    </location>
</feature>
<dbReference type="InterPro" id="IPR001650">
    <property type="entry name" value="Helicase_C-like"/>
</dbReference>
<dbReference type="GO" id="GO:0005524">
    <property type="term" value="F:ATP binding"/>
    <property type="evidence" value="ECO:0007669"/>
    <property type="project" value="UniProtKB-KW"/>
</dbReference>
<keyword evidence="8" id="KW-0496">Mitochondrion</keyword>
<evidence type="ECO:0000313" key="13">
    <source>
        <dbReference type="Proteomes" id="UP001149165"/>
    </source>
</evidence>
<evidence type="ECO:0000313" key="12">
    <source>
        <dbReference type="EMBL" id="KAJ5107278.1"/>
    </source>
</evidence>
<keyword evidence="7" id="KW-0809">Transit peptide</keyword>
<keyword evidence="3" id="KW-0547">Nucleotide-binding</keyword>
<dbReference type="Proteomes" id="UP001149165">
    <property type="component" value="Unassembled WGS sequence"/>
</dbReference>
<organism evidence="12 13">
    <name type="scientific">Penicillium angulare</name>
    <dbReference type="NCBI Taxonomy" id="116970"/>
    <lineage>
        <taxon>Eukaryota</taxon>
        <taxon>Fungi</taxon>
        <taxon>Dikarya</taxon>
        <taxon>Ascomycota</taxon>
        <taxon>Pezizomycotina</taxon>
        <taxon>Eurotiomycetes</taxon>
        <taxon>Eurotiomycetidae</taxon>
        <taxon>Eurotiales</taxon>
        <taxon>Aspergillaceae</taxon>
        <taxon>Penicillium</taxon>
    </lineage>
</organism>
<dbReference type="PANTHER" id="PTHR12131">
    <property type="entry name" value="ATP-DEPENDENT RNA AND DNA HELICASE"/>
    <property type="match status" value="1"/>
</dbReference>
<dbReference type="Pfam" id="PF00271">
    <property type="entry name" value="Helicase_C"/>
    <property type="match status" value="1"/>
</dbReference>
<dbReference type="EMBL" id="JAPQKH010000003">
    <property type="protein sequence ID" value="KAJ5107278.1"/>
    <property type="molecule type" value="Genomic_DNA"/>
</dbReference>
<dbReference type="InterPro" id="IPR050699">
    <property type="entry name" value="RNA-DNA_Helicase"/>
</dbReference>
<dbReference type="Gene3D" id="3.40.50.300">
    <property type="entry name" value="P-loop containing nucleotide triphosphate hydrolases"/>
    <property type="match status" value="2"/>
</dbReference>
<reference evidence="12" key="2">
    <citation type="journal article" date="2023" name="IMA Fungus">
        <title>Comparative genomic study of the Penicillium genus elucidates a diverse pangenome and 15 lateral gene transfer events.</title>
        <authorList>
            <person name="Petersen C."/>
            <person name="Sorensen T."/>
            <person name="Nielsen M.R."/>
            <person name="Sondergaard T.E."/>
            <person name="Sorensen J.L."/>
            <person name="Fitzpatrick D.A."/>
            <person name="Frisvad J.C."/>
            <person name="Nielsen K.L."/>
        </authorList>
    </citation>
    <scope>NUCLEOTIDE SEQUENCE</scope>
    <source>
        <strain evidence="12">IBT 30069</strain>
    </source>
</reference>
<name>A0A9W9KJ42_9EURO</name>
<dbReference type="Pfam" id="PF12513">
    <property type="entry name" value="SUV3_C"/>
    <property type="match status" value="1"/>
</dbReference>
<evidence type="ECO:0000256" key="3">
    <source>
        <dbReference type="ARBA" id="ARBA00022741"/>
    </source>
</evidence>
<evidence type="ECO:0000256" key="10">
    <source>
        <dbReference type="SAM" id="MobiDB-lite"/>
    </source>
</evidence>
<dbReference type="GO" id="GO:0003724">
    <property type="term" value="F:RNA helicase activity"/>
    <property type="evidence" value="ECO:0007669"/>
    <property type="project" value="UniProtKB-EC"/>
</dbReference>